<feature type="compositionally biased region" description="Basic and acidic residues" evidence="1">
    <location>
        <begin position="74"/>
        <end position="96"/>
    </location>
</feature>
<reference evidence="2 3" key="1">
    <citation type="submission" date="2022-03" db="EMBL/GenBank/DDBJ databases">
        <title>Genome data of Colletotrichum spp.</title>
        <authorList>
            <person name="Utami Y.D."/>
            <person name="Hiruma K."/>
        </authorList>
    </citation>
    <scope>NUCLEOTIDE SEQUENCE [LARGE SCALE GENOMIC DNA]</scope>
    <source>
        <strain evidence="2 3">MAFF 239500</strain>
    </source>
</reference>
<dbReference type="RefSeq" id="XP_049124264.1">
    <property type="nucleotide sequence ID" value="XM_049268307.1"/>
</dbReference>
<dbReference type="Proteomes" id="UP001055115">
    <property type="component" value="Unassembled WGS sequence"/>
</dbReference>
<feature type="region of interest" description="Disordered" evidence="1">
    <location>
        <begin position="1"/>
        <end position="110"/>
    </location>
</feature>
<protein>
    <submittedName>
        <fullName evidence="2">Uncharacterized protein</fullName>
    </submittedName>
</protein>
<dbReference type="EMBL" id="BQXU01000004">
    <property type="protein sequence ID" value="GKT41914.1"/>
    <property type="molecule type" value="Genomic_DNA"/>
</dbReference>
<sequence>MPEKGNLDSTAKGTHEGGGVCNNPEGGEEPEAHKKRKKTKKSKKHRRNREMGDEESRRSKRRKIDRQESGVNVRDYDSRELAADKLAEEKQREQRQRFMSKLNEQPTGRQSSLFRRAMLRLHQHGPGTDLLEALEKTIDEENT</sequence>
<accession>A0AA37P740</accession>
<organism evidence="2 3">
    <name type="scientific">Colletotrichum spaethianum</name>
    <dbReference type="NCBI Taxonomy" id="700344"/>
    <lineage>
        <taxon>Eukaryota</taxon>
        <taxon>Fungi</taxon>
        <taxon>Dikarya</taxon>
        <taxon>Ascomycota</taxon>
        <taxon>Pezizomycotina</taxon>
        <taxon>Sordariomycetes</taxon>
        <taxon>Hypocreomycetidae</taxon>
        <taxon>Glomerellales</taxon>
        <taxon>Glomerellaceae</taxon>
        <taxon>Colletotrichum</taxon>
        <taxon>Colletotrichum spaethianum species complex</taxon>
    </lineage>
</organism>
<keyword evidence="3" id="KW-1185">Reference proteome</keyword>
<evidence type="ECO:0000256" key="1">
    <source>
        <dbReference type="SAM" id="MobiDB-lite"/>
    </source>
</evidence>
<dbReference type="GeneID" id="73322897"/>
<proteinExistence type="predicted"/>
<name>A0AA37P740_9PEZI</name>
<feature type="compositionally biased region" description="Basic residues" evidence="1">
    <location>
        <begin position="33"/>
        <end position="48"/>
    </location>
</feature>
<evidence type="ECO:0000313" key="2">
    <source>
        <dbReference type="EMBL" id="GKT41914.1"/>
    </source>
</evidence>
<dbReference type="AlphaFoldDB" id="A0AA37P740"/>
<gene>
    <name evidence="2" type="ORF">ColSpa_02095</name>
</gene>
<evidence type="ECO:0000313" key="3">
    <source>
        <dbReference type="Proteomes" id="UP001055115"/>
    </source>
</evidence>
<comment type="caution">
    <text evidence="2">The sequence shown here is derived from an EMBL/GenBank/DDBJ whole genome shotgun (WGS) entry which is preliminary data.</text>
</comment>